<gene>
    <name evidence="14" type="ORF">COT63_00585</name>
</gene>
<feature type="transmembrane region" description="Helical" evidence="11">
    <location>
        <begin position="20"/>
        <end position="41"/>
    </location>
</feature>
<evidence type="ECO:0000256" key="4">
    <source>
        <dbReference type="ARBA" id="ARBA00022475"/>
    </source>
</evidence>
<dbReference type="Proteomes" id="UP000231282">
    <property type="component" value="Unassembled WGS sequence"/>
</dbReference>
<dbReference type="Pfam" id="PF02687">
    <property type="entry name" value="FtsX"/>
    <property type="match status" value="1"/>
</dbReference>
<keyword evidence="9 10" id="KW-0131">Cell cycle</keyword>
<evidence type="ECO:0000256" key="11">
    <source>
        <dbReference type="SAM" id="Phobius"/>
    </source>
</evidence>
<keyword evidence="6 11" id="KW-0812">Transmembrane</keyword>
<feature type="transmembrane region" description="Helical" evidence="11">
    <location>
        <begin position="219"/>
        <end position="246"/>
    </location>
</feature>
<dbReference type="Gene3D" id="3.30.70.3040">
    <property type="match status" value="1"/>
</dbReference>
<comment type="similarity">
    <text evidence="2 10">Belongs to the ABC-4 integral membrane protein family. FtsX subfamily.</text>
</comment>
<evidence type="ECO:0000313" key="15">
    <source>
        <dbReference type="Proteomes" id="UP000231282"/>
    </source>
</evidence>
<organism evidence="14 15">
    <name type="scientific">Candidatus Shapirobacteria bacterium CG09_land_8_20_14_0_10_38_17</name>
    <dbReference type="NCBI Taxonomy" id="1974884"/>
    <lineage>
        <taxon>Bacteria</taxon>
        <taxon>Candidatus Shapironibacteriota</taxon>
    </lineage>
</organism>
<dbReference type="PANTHER" id="PTHR47755:SF1">
    <property type="entry name" value="CELL DIVISION PROTEIN FTSX"/>
    <property type="match status" value="1"/>
</dbReference>
<dbReference type="GO" id="GO:0005886">
    <property type="term" value="C:plasma membrane"/>
    <property type="evidence" value="ECO:0007669"/>
    <property type="project" value="UniProtKB-SubCell"/>
</dbReference>
<evidence type="ECO:0000256" key="5">
    <source>
        <dbReference type="ARBA" id="ARBA00022618"/>
    </source>
</evidence>
<keyword evidence="7 11" id="KW-1133">Transmembrane helix</keyword>
<evidence type="ECO:0000259" key="12">
    <source>
        <dbReference type="Pfam" id="PF02687"/>
    </source>
</evidence>
<feature type="domain" description="FtsX extracellular" evidence="13">
    <location>
        <begin position="54"/>
        <end position="140"/>
    </location>
</feature>
<dbReference type="InterPro" id="IPR003838">
    <property type="entry name" value="ABC3_permease_C"/>
</dbReference>
<evidence type="ECO:0000259" key="13">
    <source>
        <dbReference type="Pfam" id="PF18075"/>
    </source>
</evidence>
<evidence type="ECO:0000256" key="2">
    <source>
        <dbReference type="ARBA" id="ARBA00007379"/>
    </source>
</evidence>
<name>A0A2H0WRT3_9BACT</name>
<feature type="transmembrane region" description="Helical" evidence="11">
    <location>
        <begin position="266"/>
        <end position="287"/>
    </location>
</feature>
<evidence type="ECO:0000256" key="8">
    <source>
        <dbReference type="ARBA" id="ARBA00023136"/>
    </source>
</evidence>
<feature type="transmembrane region" description="Helical" evidence="11">
    <location>
        <begin position="178"/>
        <end position="198"/>
    </location>
</feature>
<keyword evidence="5 10" id="KW-0132">Cell division</keyword>
<dbReference type="InterPro" id="IPR004513">
    <property type="entry name" value="FtsX"/>
</dbReference>
<comment type="subcellular location">
    <subcellularLocation>
        <location evidence="1">Cell membrane</location>
        <topology evidence="1">Multi-pass membrane protein</topology>
    </subcellularLocation>
</comment>
<evidence type="ECO:0000256" key="1">
    <source>
        <dbReference type="ARBA" id="ARBA00004651"/>
    </source>
</evidence>
<dbReference type="PIRSF" id="PIRSF003097">
    <property type="entry name" value="FtsX"/>
    <property type="match status" value="1"/>
</dbReference>
<comment type="caution">
    <text evidence="14">The sequence shown here is derived from an EMBL/GenBank/DDBJ whole genome shotgun (WGS) entry which is preliminary data.</text>
</comment>
<dbReference type="GO" id="GO:0051301">
    <property type="term" value="P:cell division"/>
    <property type="evidence" value="ECO:0007669"/>
    <property type="project" value="UniProtKB-KW"/>
</dbReference>
<evidence type="ECO:0000313" key="14">
    <source>
        <dbReference type="EMBL" id="PIS15325.1"/>
    </source>
</evidence>
<evidence type="ECO:0000256" key="6">
    <source>
        <dbReference type="ARBA" id="ARBA00022692"/>
    </source>
</evidence>
<evidence type="ECO:0000256" key="3">
    <source>
        <dbReference type="ARBA" id="ARBA00021907"/>
    </source>
</evidence>
<dbReference type="PANTHER" id="PTHR47755">
    <property type="entry name" value="CELL DIVISION PROTEIN FTSX"/>
    <property type="match status" value="1"/>
</dbReference>
<protein>
    <recommendedName>
        <fullName evidence="3 10">Cell division protein FtsX</fullName>
    </recommendedName>
</protein>
<keyword evidence="8 10" id="KW-0472">Membrane</keyword>
<keyword evidence="4 10" id="KW-1003">Cell membrane</keyword>
<dbReference type="Pfam" id="PF18075">
    <property type="entry name" value="FtsX_ECD"/>
    <property type="match status" value="1"/>
</dbReference>
<evidence type="ECO:0000256" key="10">
    <source>
        <dbReference type="PIRNR" id="PIRNR003097"/>
    </source>
</evidence>
<dbReference type="AlphaFoldDB" id="A0A2H0WRT3"/>
<proteinExistence type="inferred from homology"/>
<dbReference type="InterPro" id="IPR040690">
    <property type="entry name" value="FtsX_ECD"/>
</dbReference>
<evidence type="ECO:0000256" key="7">
    <source>
        <dbReference type="ARBA" id="ARBA00022989"/>
    </source>
</evidence>
<evidence type="ECO:0000256" key="9">
    <source>
        <dbReference type="ARBA" id="ARBA00023306"/>
    </source>
</evidence>
<reference evidence="15" key="1">
    <citation type="submission" date="2017-09" db="EMBL/GenBank/DDBJ databases">
        <title>Depth-based differentiation of microbial function through sediment-hosted aquifers and enrichment of novel symbionts in the deep terrestrial subsurface.</title>
        <authorList>
            <person name="Probst A.J."/>
            <person name="Ladd B."/>
            <person name="Jarett J.K."/>
            <person name="Geller-Mcgrath D.E."/>
            <person name="Sieber C.M.K."/>
            <person name="Emerson J.B."/>
            <person name="Anantharaman K."/>
            <person name="Thomas B.C."/>
            <person name="Malmstrom R."/>
            <person name="Stieglmeier M."/>
            <person name="Klingl A."/>
            <person name="Woyke T."/>
            <person name="Ryan C.M."/>
            <person name="Banfield J.F."/>
        </authorList>
    </citation>
    <scope>NUCLEOTIDE SEQUENCE [LARGE SCALE GENOMIC DNA]</scope>
</reference>
<accession>A0A2H0WRT3</accession>
<sequence>MTALKTALSHIRRSPYQSTLVILTLTFSFFLISGFTVLSFASQQALSFFEGKPQVIAYLSDKATSEQILALKDKLSATGKTKEVKYVSKEDALKIYQEANRDNPLLLEMVSADILPASLEISATDISYLKDLADTLEHEEIISVSEGGKKEIDFQEDIAQSLRRWTQSIRKVGLGLEGFLALECFLLILVVTSMKIALRRDEIEIVRLLGGSSWYARVPFLLEGIIYGFLGALSGFSIMYLVLTQIAPLAASFLGEVNVFPLSQEFLLALLGSTLLFSSLLCGLASFSATKRYLK</sequence>
<dbReference type="EMBL" id="PEZH01000010">
    <property type="protein sequence ID" value="PIS15325.1"/>
    <property type="molecule type" value="Genomic_DNA"/>
</dbReference>
<feature type="domain" description="ABC3 transporter permease C-terminal" evidence="12">
    <location>
        <begin position="180"/>
        <end position="295"/>
    </location>
</feature>